<evidence type="ECO:0000256" key="9">
    <source>
        <dbReference type="RuleBase" id="RU363032"/>
    </source>
</evidence>
<dbReference type="InterPro" id="IPR035906">
    <property type="entry name" value="MetI-like_sf"/>
</dbReference>
<evidence type="ECO:0000256" key="6">
    <source>
        <dbReference type="ARBA" id="ARBA00022692"/>
    </source>
</evidence>
<keyword evidence="8 9" id="KW-0472">Membrane</keyword>
<feature type="transmembrane region" description="Helical" evidence="9">
    <location>
        <begin position="293"/>
        <end position="317"/>
    </location>
</feature>
<evidence type="ECO:0000256" key="10">
    <source>
        <dbReference type="RuleBase" id="RU363054"/>
    </source>
</evidence>
<feature type="domain" description="ABC transmembrane type-1" evidence="12">
    <location>
        <begin position="91"/>
        <end position="317"/>
    </location>
</feature>
<dbReference type="InterPro" id="IPR051124">
    <property type="entry name" value="Phosphate_Transport_Permease"/>
</dbReference>
<dbReference type="InterPro" id="IPR011864">
    <property type="entry name" value="Phosphate_PstC"/>
</dbReference>
<comment type="function">
    <text evidence="10">Part of the binding-protein-dependent transport system for phosphate; probably responsible for the translocation of the substrate across the membrane.</text>
</comment>
<reference evidence="13 14" key="1">
    <citation type="submission" date="2017-02" db="EMBL/GenBank/DDBJ databases">
        <authorList>
            <person name="Peterson S.W."/>
        </authorList>
    </citation>
    <scope>NUCLEOTIDE SEQUENCE [LARGE SCALE GENOMIC DNA]</scope>
    <source>
        <strain evidence="13 14">DSM 45154</strain>
    </source>
</reference>
<dbReference type="Gene3D" id="1.10.3720.10">
    <property type="entry name" value="MetI-like"/>
    <property type="match status" value="1"/>
</dbReference>
<sequence length="328" mass="34535">MISKEDSPTTTRAPEGGARVPKGKRRAGDVIFAGGAQGSGILILAILAGVAAFLVIQSFDSLMANTANFFTTSEWDPNVREEPAFGVAALAFGTVLAAAIALLIATPVAIGIALFIVYYAPRRVAAVLGYVVDLLAAIPSVVYGLWGIGWLVVELGPFYQILEEYLGFIPLFAGPISTTGRTMLSAGIVLAVMILPIITAMSRDVFQQVPQAHREAALALGATRWEMIRMAVIPFGRPGIIGGAMLGLGRALGETMAVAMILSPSLVISWFLLQSGNQTIAAHIALQYPEATGYGVSALIAAGLVLFAITLVVNMAARFVVSRRKEFS</sequence>
<dbReference type="InterPro" id="IPR000515">
    <property type="entry name" value="MetI-like"/>
</dbReference>
<dbReference type="OrthoDB" id="9785113at2"/>
<keyword evidence="3 9" id="KW-0813">Transport</keyword>
<evidence type="ECO:0000256" key="7">
    <source>
        <dbReference type="ARBA" id="ARBA00022989"/>
    </source>
</evidence>
<dbReference type="STRING" id="1122192.SAMN02745673_01251"/>
<dbReference type="NCBIfam" id="TIGR02138">
    <property type="entry name" value="phosphate_pstC"/>
    <property type="match status" value="1"/>
</dbReference>
<dbReference type="PANTHER" id="PTHR30425:SF1">
    <property type="entry name" value="PHOSPHATE TRANSPORT SYSTEM PERMEASE PROTEIN PSTC"/>
    <property type="match status" value="1"/>
</dbReference>
<dbReference type="SUPFAM" id="SSF161098">
    <property type="entry name" value="MetI-like"/>
    <property type="match status" value="1"/>
</dbReference>
<dbReference type="RefSeq" id="WP_078760657.1">
    <property type="nucleotide sequence ID" value="NZ_FUWS01000003.1"/>
</dbReference>
<feature type="region of interest" description="Disordered" evidence="11">
    <location>
        <begin position="1"/>
        <end position="22"/>
    </location>
</feature>
<feature type="transmembrane region" description="Helical" evidence="9">
    <location>
        <begin position="165"/>
        <end position="198"/>
    </location>
</feature>
<dbReference type="GO" id="GO:0005315">
    <property type="term" value="F:phosphate transmembrane transporter activity"/>
    <property type="evidence" value="ECO:0007669"/>
    <property type="project" value="InterPro"/>
</dbReference>
<dbReference type="PANTHER" id="PTHR30425">
    <property type="entry name" value="PHOSPHATE TRANSPORT SYSTEM PERMEASE PROTEIN PST"/>
    <property type="match status" value="1"/>
</dbReference>
<proteinExistence type="inferred from homology"/>
<feature type="transmembrane region" description="Helical" evidence="9">
    <location>
        <begin position="127"/>
        <end position="153"/>
    </location>
</feature>
<evidence type="ECO:0000256" key="11">
    <source>
        <dbReference type="SAM" id="MobiDB-lite"/>
    </source>
</evidence>
<evidence type="ECO:0000256" key="4">
    <source>
        <dbReference type="ARBA" id="ARBA00022475"/>
    </source>
</evidence>
<evidence type="ECO:0000256" key="2">
    <source>
        <dbReference type="ARBA" id="ARBA00007069"/>
    </source>
</evidence>
<dbReference type="EMBL" id="FUWS01000003">
    <property type="protein sequence ID" value="SJZ73533.1"/>
    <property type="molecule type" value="Genomic_DNA"/>
</dbReference>
<evidence type="ECO:0000313" key="14">
    <source>
        <dbReference type="Proteomes" id="UP000190637"/>
    </source>
</evidence>
<dbReference type="GO" id="GO:0005886">
    <property type="term" value="C:plasma membrane"/>
    <property type="evidence" value="ECO:0007669"/>
    <property type="project" value="UniProtKB-SubCell"/>
</dbReference>
<gene>
    <name evidence="13" type="ORF">SAMN02745673_01251</name>
</gene>
<dbReference type="Proteomes" id="UP000190637">
    <property type="component" value="Unassembled WGS sequence"/>
</dbReference>
<evidence type="ECO:0000256" key="1">
    <source>
        <dbReference type="ARBA" id="ARBA00004651"/>
    </source>
</evidence>
<dbReference type="PROSITE" id="PS50928">
    <property type="entry name" value="ABC_TM1"/>
    <property type="match status" value="1"/>
</dbReference>
<feature type="transmembrane region" description="Helical" evidence="9">
    <location>
        <begin position="30"/>
        <end position="56"/>
    </location>
</feature>
<name>A0A1T4N2M7_9ACTN</name>
<keyword evidence="7 9" id="KW-1133">Transmembrane helix</keyword>
<keyword evidence="5 10" id="KW-0592">Phosphate transport</keyword>
<comment type="subcellular location">
    <subcellularLocation>
        <location evidence="1 9">Cell membrane</location>
        <topology evidence="1 9">Multi-pass membrane protein</topology>
    </subcellularLocation>
</comment>
<evidence type="ECO:0000313" key="13">
    <source>
        <dbReference type="EMBL" id="SJZ73533.1"/>
    </source>
</evidence>
<comment type="similarity">
    <text evidence="2 10">Belongs to the binding-protein-dependent transport system permease family. CysTW subfamily.</text>
</comment>
<evidence type="ECO:0000256" key="3">
    <source>
        <dbReference type="ARBA" id="ARBA00022448"/>
    </source>
</evidence>
<organism evidence="13 14">
    <name type="scientific">Marinactinospora thermotolerans DSM 45154</name>
    <dbReference type="NCBI Taxonomy" id="1122192"/>
    <lineage>
        <taxon>Bacteria</taxon>
        <taxon>Bacillati</taxon>
        <taxon>Actinomycetota</taxon>
        <taxon>Actinomycetes</taxon>
        <taxon>Streptosporangiales</taxon>
        <taxon>Nocardiopsidaceae</taxon>
        <taxon>Marinactinospora</taxon>
    </lineage>
</organism>
<protein>
    <recommendedName>
        <fullName evidence="10">Phosphate transport system permease protein</fullName>
    </recommendedName>
</protein>
<keyword evidence="14" id="KW-1185">Reference proteome</keyword>
<evidence type="ECO:0000259" key="12">
    <source>
        <dbReference type="PROSITE" id="PS50928"/>
    </source>
</evidence>
<dbReference type="CDD" id="cd06261">
    <property type="entry name" value="TM_PBP2"/>
    <property type="match status" value="1"/>
</dbReference>
<feature type="transmembrane region" description="Helical" evidence="9">
    <location>
        <begin position="87"/>
        <end position="120"/>
    </location>
</feature>
<keyword evidence="4 10" id="KW-1003">Cell membrane</keyword>
<dbReference type="Pfam" id="PF00528">
    <property type="entry name" value="BPD_transp_1"/>
    <property type="match status" value="1"/>
</dbReference>
<evidence type="ECO:0000256" key="5">
    <source>
        <dbReference type="ARBA" id="ARBA00022592"/>
    </source>
</evidence>
<keyword evidence="6 9" id="KW-0812">Transmembrane</keyword>
<dbReference type="GO" id="GO:0006817">
    <property type="term" value="P:phosphate ion transport"/>
    <property type="evidence" value="ECO:0007669"/>
    <property type="project" value="UniProtKB-KW"/>
</dbReference>
<feature type="transmembrane region" description="Helical" evidence="9">
    <location>
        <begin position="255"/>
        <end position="273"/>
    </location>
</feature>
<accession>A0A1T4N2M7</accession>
<dbReference type="AlphaFoldDB" id="A0A1T4N2M7"/>
<evidence type="ECO:0000256" key="8">
    <source>
        <dbReference type="ARBA" id="ARBA00023136"/>
    </source>
</evidence>